<evidence type="ECO:0000313" key="2">
    <source>
        <dbReference type="Proteomes" id="UP000721844"/>
    </source>
</evidence>
<evidence type="ECO:0000313" key="1">
    <source>
        <dbReference type="EMBL" id="MCB8882940.1"/>
    </source>
</evidence>
<dbReference type="Proteomes" id="UP000721844">
    <property type="component" value="Unassembled WGS sequence"/>
</dbReference>
<protein>
    <submittedName>
        <fullName evidence="1">Uncharacterized protein</fullName>
    </submittedName>
</protein>
<sequence length="149" mass="15796">MSQEPFRIEPYIEAAKQTPGGHLHIGRAGYSLHAASSSLSGYDCDAVKAACIAAGLPVIDSRDIAMDQAANLSVRGPMIAVDKAPDPPPWNAFSYAPLGVVAAAYRKAGAQIFNIAEADLDEAAFPDLPNGPLKSIIEGWHDYVLNSEF</sequence>
<keyword evidence="2" id="KW-1185">Reference proteome</keyword>
<proteinExistence type="predicted"/>
<comment type="caution">
    <text evidence="1">The sequence shown here is derived from an EMBL/GenBank/DDBJ whole genome shotgun (WGS) entry which is preliminary data.</text>
</comment>
<dbReference type="EMBL" id="JAESVA010000010">
    <property type="protein sequence ID" value="MCB8882940.1"/>
    <property type="molecule type" value="Genomic_DNA"/>
</dbReference>
<dbReference type="AlphaFoldDB" id="A0A963Z4Y0"/>
<gene>
    <name evidence="1" type="ORF">ACELLULO517_22020</name>
</gene>
<organism evidence="1 2">
    <name type="scientific">Acidisoma cellulosilyticum</name>
    <dbReference type="NCBI Taxonomy" id="2802395"/>
    <lineage>
        <taxon>Bacteria</taxon>
        <taxon>Pseudomonadati</taxon>
        <taxon>Pseudomonadota</taxon>
        <taxon>Alphaproteobacteria</taxon>
        <taxon>Acetobacterales</taxon>
        <taxon>Acidocellaceae</taxon>
        <taxon>Acidisoma</taxon>
    </lineage>
</organism>
<dbReference type="RefSeq" id="WP_227309598.1">
    <property type="nucleotide sequence ID" value="NZ_JAESVA010000010.1"/>
</dbReference>
<accession>A0A963Z4Y0</accession>
<name>A0A963Z4Y0_9PROT</name>
<reference evidence="1 2" key="1">
    <citation type="journal article" date="2021" name="Microorganisms">
        <title>Acidisoma silvae sp. nov. and Acidisomacellulosilytica sp. nov., Two Acidophilic Bacteria Isolated from Decaying Wood, Hydrolyzing Cellulose and Producing Poly-3-hydroxybutyrate.</title>
        <authorList>
            <person name="Mieszkin S."/>
            <person name="Pouder E."/>
            <person name="Uroz S."/>
            <person name="Simon-Colin C."/>
            <person name="Alain K."/>
        </authorList>
    </citation>
    <scope>NUCLEOTIDE SEQUENCE [LARGE SCALE GENOMIC DNA]</scope>
    <source>
        <strain evidence="1 2">HW T5.17</strain>
    </source>
</reference>